<dbReference type="AlphaFoldDB" id="A0AAD5E3H8"/>
<feature type="transmembrane region" description="Helical" evidence="1">
    <location>
        <begin position="119"/>
        <end position="142"/>
    </location>
</feature>
<accession>A0AAD5E3H8</accession>
<reference evidence="2" key="2">
    <citation type="journal article" date="2022" name="Proc. Natl. Acad. Sci. U.S.A.">
        <title>Diploid-dominant life cycles characterize the early evolution of Fungi.</title>
        <authorList>
            <person name="Amses K.R."/>
            <person name="Simmons D.R."/>
            <person name="Longcore J.E."/>
            <person name="Mondo S.J."/>
            <person name="Seto K."/>
            <person name="Jeronimo G.H."/>
            <person name="Bonds A.E."/>
            <person name="Quandt C.A."/>
            <person name="Davis W.J."/>
            <person name="Chang Y."/>
            <person name="Federici B.A."/>
            <person name="Kuo A."/>
            <person name="LaButti K."/>
            <person name="Pangilinan J."/>
            <person name="Andreopoulos W."/>
            <person name="Tritt A."/>
            <person name="Riley R."/>
            <person name="Hundley H."/>
            <person name="Johnson J."/>
            <person name="Lipzen A."/>
            <person name="Barry K."/>
            <person name="Lang B.F."/>
            <person name="Cuomo C.A."/>
            <person name="Buchler N.E."/>
            <person name="Grigoriev I.V."/>
            <person name="Spatafora J.W."/>
            <person name="Stajich J.E."/>
            <person name="James T.Y."/>
        </authorList>
    </citation>
    <scope>NUCLEOTIDE SEQUENCE</scope>
    <source>
        <strain evidence="2">AG</strain>
    </source>
</reference>
<comment type="caution">
    <text evidence="2">The sequence shown here is derived from an EMBL/GenBank/DDBJ whole genome shotgun (WGS) entry which is preliminary data.</text>
</comment>
<sequence>MRFYRTRSRRSLFAAFLCLVAAVLIFLCLFSCSSPSMLRIYFLKFTSGAIDVYYGWRYHCIVQAGQTACYFDNVILYPIDTFTANLFNATYPQMFADQITMDPATQPLFTATPLHNPQIVAAAFLCLICSISAPLVAIARVTTKKVEDKAYARGFLALLGAALAMILLTLVSMLYDNGKQILNLEFPHIQADTGNGKSIVGITFGLLFAASALLLRGCFEETDSGYSEL</sequence>
<gene>
    <name evidence="2" type="ORF">K450DRAFT_256840</name>
</gene>
<proteinExistence type="predicted"/>
<protein>
    <submittedName>
        <fullName evidence="2">Uncharacterized protein</fullName>
    </submittedName>
</protein>
<evidence type="ECO:0000313" key="3">
    <source>
        <dbReference type="Proteomes" id="UP001206595"/>
    </source>
</evidence>
<dbReference type="EMBL" id="MU620955">
    <property type="protein sequence ID" value="KAI8576458.1"/>
    <property type="molecule type" value="Genomic_DNA"/>
</dbReference>
<keyword evidence="1" id="KW-1133">Transmembrane helix</keyword>
<feature type="transmembrane region" description="Helical" evidence="1">
    <location>
        <begin position="154"/>
        <end position="175"/>
    </location>
</feature>
<evidence type="ECO:0000313" key="2">
    <source>
        <dbReference type="EMBL" id="KAI8576458.1"/>
    </source>
</evidence>
<reference evidence="2" key="1">
    <citation type="submission" date="2021-06" db="EMBL/GenBank/DDBJ databases">
        <authorList>
            <consortium name="DOE Joint Genome Institute"/>
            <person name="Mondo S.J."/>
            <person name="Amses K.R."/>
            <person name="Simmons D.R."/>
            <person name="Longcore J.E."/>
            <person name="Seto K."/>
            <person name="Alves G.H."/>
            <person name="Bonds A.E."/>
            <person name="Quandt C.A."/>
            <person name="Davis W.J."/>
            <person name="Chang Y."/>
            <person name="Letcher P.M."/>
            <person name="Powell M.J."/>
            <person name="Kuo A."/>
            <person name="Labutti K."/>
            <person name="Pangilinan J."/>
            <person name="Andreopoulos W."/>
            <person name="Tritt A."/>
            <person name="Riley R."/>
            <person name="Hundley H."/>
            <person name="Johnson J."/>
            <person name="Lipzen A."/>
            <person name="Barry K."/>
            <person name="Berbee M.L."/>
            <person name="Buchler N.E."/>
            <person name="Grigoriev I.V."/>
            <person name="Spatafora J.W."/>
            <person name="Stajich J.E."/>
            <person name="James T.Y."/>
        </authorList>
    </citation>
    <scope>NUCLEOTIDE SEQUENCE</scope>
    <source>
        <strain evidence="2">AG</strain>
    </source>
</reference>
<evidence type="ECO:0000256" key="1">
    <source>
        <dbReference type="SAM" id="Phobius"/>
    </source>
</evidence>
<dbReference type="GeneID" id="75916912"/>
<dbReference type="RefSeq" id="XP_051441462.1">
    <property type="nucleotide sequence ID" value="XM_051591569.1"/>
</dbReference>
<keyword evidence="1" id="KW-0472">Membrane</keyword>
<keyword evidence="3" id="KW-1185">Reference proteome</keyword>
<feature type="transmembrane region" description="Helical" evidence="1">
    <location>
        <begin position="195"/>
        <end position="215"/>
    </location>
</feature>
<dbReference type="Proteomes" id="UP001206595">
    <property type="component" value="Unassembled WGS sequence"/>
</dbReference>
<keyword evidence="1" id="KW-0812">Transmembrane</keyword>
<name>A0AAD5E3H8_UMBRA</name>
<organism evidence="2 3">
    <name type="scientific">Umbelopsis ramanniana AG</name>
    <dbReference type="NCBI Taxonomy" id="1314678"/>
    <lineage>
        <taxon>Eukaryota</taxon>
        <taxon>Fungi</taxon>
        <taxon>Fungi incertae sedis</taxon>
        <taxon>Mucoromycota</taxon>
        <taxon>Mucoromycotina</taxon>
        <taxon>Umbelopsidomycetes</taxon>
        <taxon>Umbelopsidales</taxon>
        <taxon>Umbelopsidaceae</taxon>
        <taxon>Umbelopsis</taxon>
    </lineage>
</organism>